<keyword evidence="3" id="KW-1185">Reference proteome</keyword>
<accession>A0ABY8H5Z5</accession>
<dbReference type="EMBL" id="CP121252">
    <property type="protein sequence ID" value="WFP16077.1"/>
    <property type="molecule type" value="Genomic_DNA"/>
</dbReference>
<reference evidence="2 3" key="1">
    <citation type="submission" date="2023-04" db="EMBL/GenBank/DDBJ databases">
        <title>Funneling lignin-derived compounds into biodiesel using alkali-halophilic Citricoccus sp. P2.</title>
        <authorList>
            <person name="Luo C.-B."/>
        </authorList>
    </citation>
    <scope>NUCLEOTIDE SEQUENCE [LARGE SCALE GENOMIC DNA]</scope>
    <source>
        <strain evidence="2 3">P2</strain>
    </source>
</reference>
<feature type="region of interest" description="Disordered" evidence="1">
    <location>
        <begin position="27"/>
        <end position="88"/>
    </location>
</feature>
<sequence length="300" mass="31131">MIRTLQLTAALGVTALVLTGCGAGDDTDPDADASASALELPGGHPEVDTTETDEEADHGDASEGPGEVAASPSGRVDQQASSAAAAHAAELGFTEQRAASQAEIDTFRQQAQSRAVNQSGTRITPAECTAPLAALDWSPLLTTSEYASRVDFSSETFDGTGTVEVAAVAEDVGGGAEAADQVQNYIDIVGELTTDCAELTMRISDTTVPEGYEESASYRFTAESVEDEEGTGLIWQRIPETTGSGSGAGDERTALVLVREEGGYVAMVSFVGPEQVRDAEFQQIADQVLTSALSMIPDAE</sequence>
<feature type="compositionally biased region" description="Acidic residues" evidence="1">
    <location>
        <begin position="48"/>
        <end position="57"/>
    </location>
</feature>
<evidence type="ECO:0000313" key="3">
    <source>
        <dbReference type="Proteomes" id="UP001219037"/>
    </source>
</evidence>
<gene>
    <name evidence="2" type="ORF">P8192_11860</name>
</gene>
<organism evidence="2 3">
    <name type="scientific">Citricoccus muralis</name>
    <dbReference type="NCBI Taxonomy" id="169134"/>
    <lineage>
        <taxon>Bacteria</taxon>
        <taxon>Bacillati</taxon>
        <taxon>Actinomycetota</taxon>
        <taxon>Actinomycetes</taxon>
        <taxon>Micrococcales</taxon>
        <taxon>Micrococcaceae</taxon>
        <taxon>Citricoccus</taxon>
    </lineage>
</organism>
<dbReference type="PROSITE" id="PS51257">
    <property type="entry name" value="PROKAR_LIPOPROTEIN"/>
    <property type="match status" value="1"/>
</dbReference>
<evidence type="ECO:0008006" key="4">
    <source>
        <dbReference type="Google" id="ProtNLM"/>
    </source>
</evidence>
<name>A0ABY8H5Z5_9MICC</name>
<evidence type="ECO:0000313" key="2">
    <source>
        <dbReference type="EMBL" id="WFP16077.1"/>
    </source>
</evidence>
<dbReference type="RefSeq" id="WP_278157243.1">
    <property type="nucleotide sequence ID" value="NZ_CP121252.1"/>
</dbReference>
<protein>
    <recommendedName>
        <fullName evidence="4">PknH-like protein</fullName>
    </recommendedName>
</protein>
<proteinExistence type="predicted"/>
<evidence type="ECO:0000256" key="1">
    <source>
        <dbReference type="SAM" id="MobiDB-lite"/>
    </source>
</evidence>
<dbReference type="Proteomes" id="UP001219037">
    <property type="component" value="Chromosome"/>
</dbReference>